<feature type="region of interest" description="Disordered" evidence="8">
    <location>
        <begin position="150"/>
        <end position="200"/>
    </location>
</feature>
<dbReference type="OMA" id="FRATQIT"/>
<evidence type="ECO:0000256" key="4">
    <source>
        <dbReference type="ARBA" id="ARBA00022618"/>
    </source>
</evidence>
<gene>
    <name evidence="10" type="ORF">PCON_12464</name>
</gene>
<dbReference type="GO" id="GO:0000793">
    <property type="term" value="C:condensed chromosome"/>
    <property type="evidence" value="ECO:0007669"/>
    <property type="project" value="TreeGrafter"/>
</dbReference>
<feature type="compositionally biased region" description="Basic and acidic residues" evidence="8">
    <location>
        <begin position="638"/>
        <end position="650"/>
    </location>
</feature>
<dbReference type="InterPro" id="IPR025977">
    <property type="entry name" value="Cnd3_C"/>
</dbReference>
<dbReference type="SUPFAM" id="SSF48371">
    <property type="entry name" value="ARM repeat"/>
    <property type="match status" value="1"/>
</dbReference>
<protein>
    <submittedName>
        <fullName evidence="10">Similar to Condensin complex subunit 3 acc. no. Q10429</fullName>
    </submittedName>
</protein>
<evidence type="ECO:0000256" key="6">
    <source>
        <dbReference type="ARBA" id="ARBA00023067"/>
    </source>
</evidence>
<dbReference type="PANTHER" id="PTHR14418:SF5">
    <property type="entry name" value="CONDENSIN COMPLEX SUBUNIT 3"/>
    <property type="match status" value="1"/>
</dbReference>
<evidence type="ECO:0000256" key="2">
    <source>
        <dbReference type="ARBA" id="ARBA00006533"/>
    </source>
</evidence>
<evidence type="ECO:0000256" key="8">
    <source>
        <dbReference type="SAM" id="MobiDB-lite"/>
    </source>
</evidence>
<feature type="region of interest" description="Disordered" evidence="8">
    <location>
        <begin position="1"/>
        <end position="50"/>
    </location>
</feature>
<keyword evidence="11" id="KW-1185">Reference proteome</keyword>
<comment type="similarity">
    <text evidence="2">Belongs to the CND3 (condensin subunit 3) family.</text>
</comment>
<feature type="compositionally biased region" description="Acidic residues" evidence="8">
    <location>
        <begin position="175"/>
        <end position="195"/>
    </location>
</feature>
<dbReference type="GO" id="GO:0051301">
    <property type="term" value="P:cell division"/>
    <property type="evidence" value="ECO:0007669"/>
    <property type="project" value="UniProtKB-KW"/>
</dbReference>
<dbReference type="PANTHER" id="PTHR14418">
    <property type="entry name" value="CONDENSIN COMPLEX SUBUNIT 3-RELATED"/>
    <property type="match status" value="1"/>
</dbReference>
<reference evidence="10 11" key="1">
    <citation type="journal article" date="2013" name="PLoS Genet.">
        <title>The genome and development-dependent transcriptomes of Pyronema confluens: a window into fungal evolution.</title>
        <authorList>
            <person name="Traeger S."/>
            <person name="Altegoer F."/>
            <person name="Freitag M."/>
            <person name="Gabaldon T."/>
            <person name="Kempken F."/>
            <person name="Kumar A."/>
            <person name="Marcet-Houben M."/>
            <person name="Poggeler S."/>
            <person name="Stajich J.E."/>
            <person name="Nowrousian M."/>
        </authorList>
    </citation>
    <scope>NUCLEOTIDE SEQUENCE [LARGE SCALE GENOMIC DNA]</scope>
    <source>
        <strain evidence="11">CBS 100304</strain>
        <tissue evidence="10">Vegetative mycelium</tissue>
    </source>
</reference>
<feature type="compositionally biased region" description="Low complexity" evidence="8">
    <location>
        <begin position="1"/>
        <end position="17"/>
    </location>
</feature>
<dbReference type="Gene3D" id="1.25.10.10">
    <property type="entry name" value="Leucine-rich Repeat Variant"/>
    <property type="match status" value="1"/>
</dbReference>
<dbReference type="Pfam" id="PF12719">
    <property type="entry name" value="Cnd3"/>
    <property type="match status" value="1"/>
</dbReference>
<evidence type="ECO:0000313" key="11">
    <source>
        <dbReference type="Proteomes" id="UP000018144"/>
    </source>
</evidence>
<keyword evidence="6" id="KW-0226">DNA condensation</keyword>
<dbReference type="GO" id="GO:0007076">
    <property type="term" value="P:mitotic chromosome condensation"/>
    <property type="evidence" value="ECO:0007669"/>
    <property type="project" value="InterPro"/>
</dbReference>
<sequence length="1101" mass="122231">MPARAPRAPRAPRQAAATGGGRKPRGTAAAVEREATPIPEEAAEDEAPEPYSPLQKTIASVFNQAQKTTAGHRKLVINLRSVFDQCIQGTGSIGGTIGVQGRQGEKMFVREFCRFLNRVLVVKKSEVVGDRCLRLADLFIANLAGVETKSKKNAKDKKKPAIAATAADSQATDGDAADADGDVEMGEEAPEEPEEPKEFVETEASRAILRIINHLLPFLGAREKIVRYRTTQFIALMLTNSLREFPFDHSAVSVKIFEQLGMALSQRINDKEAIVRQQAAIGLARLYEMGVTTGSDDENSDEEENADGLSGIVRLLLDAIQNDPSADVRRTILFNLSAEQKTLPFLLERSRDIDTATRKAVFARLLPSIPDFRRLTIGMREKLLRWGLTDRDESVRQAAQKLFNYRWIDNTNGDLLEVLERLDVINEPLEGGPKYLALKGFWENRKDVLESMQLGEEFWENLTPEGAFLARSMNDYCRTAADAKNLDIDERMPEVTRLAVYLQKYINKLIAATKIGAEEVDNLEFIVQQLLIIAMTMDYGDEIGRRKMFALLRECVGVVELSETVTKLIVQGLSKLATSENDFCYLMLEVISEIHETYAEDDEDGDADSFHSAQSDPEQYDEDLVKDKPLKKSTTTTKEPKIKIEGEKSNNKKRTRDDDSDVDMMDVDANSDASSAEDESKILKELEANLKCLYVAQCMLENVRGVLRVNNHLVSLLNGLVVPAVRSHDAPVREAGMRCLGLACLIDLSLAESNLMLFHHCFTRGNERVRVTALHVLSDILMTHGELPFNSPECTITPSALYKTLGKAIKSADAVTELQSTAVEVVCKLMLAGILKDEELLKALVVAYFDPTNAENQSLRQTLSYFFPVFCHSSSANALLLAGVAVNIFHTLLILRQTWIDDEEDMEMISPTLIAAQLIDWTDPRKTVVPASRGAVQETVVDATPHAIVARDALERMCVSGCNKEERKFLVNAFVGKCYLPKEAGKELLREVYENVTEAIEMKVVAEAAGRNTLAKVEGQVAKLLAELQEEEGADLTMAPGVAAEDMEDDNEGETVMPEKTLGDDDLLQQAAAEEQEMEQEMEQKDEDDETPNVTEDEDED</sequence>
<comment type="subcellular location">
    <subcellularLocation>
        <location evidence="1">Chromosome</location>
    </subcellularLocation>
</comment>
<dbReference type="EMBL" id="HF935726">
    <property type="protein sequence ID" value="CCX12870.1"/>
    <property type="molecule type" value="Genomic_DNA"/>
</dbReference>
<feature type="region of interest" description="Disordered" evidence="8">
    <location>
        <begin position="1035"/>
        <end position="1101"/>
    </location>
</feature>
<dbReference type="InterPro" id="IPR027165">
    <property type="entry name" value="CND3"/>
</dbReference>
<keyword evidence="7" id="KW-0131">Cell cycle</keyword>
<feature type="compositionally biased region" description="Low complexity" evidence="8">
    <location>
        <begin position="161"/>
        <end position="174"/>
    </location>
</feature>
<feature type="compositionally biased region" description="Basic residues" evidence="8">
    <location>
        <begin position="151"/>
        <end position="160"/>
    </location>
</feature>
<dbReference type="Proteomes" id="UP000018144">
    <property type="component" value="Unassembled WGS sequence"/>
</dbReference>
<dbReference type="InterPro" id="IPR016024">
    <property type="entry name" value="ARM-type_fold"/>
</dbReference>
<evidence type="ECO:0000256" key="7">
    <source>
        <dbReference type="ARBA" id="ARBA00023306"/>
    </source>
</evidence>
<evidence type="ECO:0000256" key="1">
    <source>
        <dbReference type="ARBA" id="ARBA00004286"/>
    </source>
</evidence>
<name>U4L681_PYROM</name>
<feature type="domain" description="Nuclear condensin complex subunit 3 C-terminal" evidence="9">
    <location>
        <begin position="691"/>
        <end position="973"/>
    </location>
</feature>
<evidence type="ECO:0000256" key="3">
    <source>
        <dbReference type="ARBA" id="ARBA00022454"/>
    </source>
</evidence>
<proteinExistence type="inferred from homology"/>
<accession>U4L681</accession>
<feature type="region of interest" description="Disordered" evidence="8">
    <location>
        <begin position="601"/>
        <end position="678"/>
    </location>
</feature>
<organism evidence="10 11">
    <name type="scientific">Pyronema omphalodes (strain CBS 100304)</name>
    <name type="common">Pyronema confluens</name>
    <dbReference type="NCBI Taxonomy" id="1076935"/>
    <lineage>
        <taxon>Eukaryota</taxon>
        <taxon>Fungi</taxon>
        <taxon>Dikarya</taxon>
        <taxon>Ascomycota</taxon>
        <taxon>Pezizomycotina</taxon>
        <taxon>Pezizomycetes</taxon>
        <taxon>Pezizales</taxon>
        <taxon>Pyronemataceae</taxon>
        <taxon>Pyronema</taxon>
    </lineage>
</organism>
<dbReference type="InterPro" id="IPR011989">
    <property type="entry name" value="ARM-like"/>
</dbReference>
<feature type="compositionally biased region" description="Acidic residues" evidence="8">
    <location>
        <begin position="1074"/>
        <end position="1101"/>
    </location>
</feature>
<evidence type="ECO:0000313" key="10">
    <source>
        <dbReference type="EMBL" id="CCX12870.1"/>
    </source>
</evidence>
<keyword evidence="3" id="KW-0158">Chromosome</keyword>
<dbReference type="OrthoDB" id="27187at2759"/>
<dbReference type="GO" id="GO:0000796">
    <property type="term" value="C:condensin complex"/>
    <property type="evidence" value="ECO:0007669"/>
    <property type="project" value="InterPro"/>
</dbReference>
<dbReference type="STRING" id="1076935.U4L681"/>
<keyword evidence="4" id="KW-0132">Cell division</keyword>
<evidence type="ECO:0000259" key="9">
    <source>
        <dbReference type="Pfam" id="PF12719"/>
    </source>
</evidence>
<evidence type="ECO:0000256" key="5">
    <source>
        <dbReference type="ARBA" id="ARBA00022776"/>
    </source>
</evidence>
<keyword evidence="5" id="KW-0498">Mitosis</keyword>
<dbReference type="AlphaFoldDB" id="U4L681"/>
<dbReference type="eggNOG" id="KOG2025">
    <property type="taxonomic scope" value="Eukaryota"/>
</dbReference>